<evidence type="ECO:0000313" key="4">
    <source>
        <dbReference type="Proteomes" id="UP000093111"/>
    </source>
</evidence>
<dbReference type="InterPro" id="IPR006076">
    <property type="entry name" value="FAD-dep_OxRdtase"/>
</dbReference>
<dbReference type="Pfam" id="PF01266">
    <property type="entry name" value="DAO"/>
    <property type="match status" value="1"/>
</dbReference>
<accession>A0A1C7P3A9</accession>
<evidence type="ECO:0000313" key="3">
    <source>
        <dbReference type="EMBL" id="OBZ94164.1"/>
    </source>
</evidence>
<feature type="domain" description="FAD dependent oxidoreductase" evidence="2">
    <location>
        <begin position="32"/>
        <end position="382"/>
    </location>
</feature>
<keyword evidence="1" id="KW-0560">Oxidoreductase</keyword>
<dbReference type="Gene3D" id="3.50.50.60">
    <property type="entry name" value="FAD/NAD(P)-binding domain"/>
    <property type="match status" value="1"/>
</dbReference>
<dbReference type="STRING" id="1612624.ADU59_18470"/>
<dbReference type="Proteomes" id="UP000093111">
    <property type="component" value="Unassembled WGS sequence"/>
</dbReference>
<dbReference type="EMBL" id="LGLV01000011">
    <property type="protein sequence ID" value="OBZ94164.1"/>
    <property type="molecule type" value="Genomic_DNA"/>
</dbReference>
<name>A0A1C7P3A9_9HYPH</name>
<proteinExistence type="predicted"/>
<reference evidence="3 4" key="1">
    <citation type="journal article" date="2016" name="Syst. Appl. Microbiol.">
        <title>Pararhizobium polonicum sp. nov. isolated from tumors on stone fruit rootstocks.</title>
        <authorList>
            <person name="Pulawska J."/>
            <person name="Kuzmanovic N."/>
            <person name="Willems A."/>
            <person name="Pothier J.F."/>
        </authorList>
    </citation>
    <scope>NUCLEOTIDE SEQUENCE [LARGE SCALE GENOMIC DNA]</scope>
    <source>
        <strain evidence="3 4">F5.1</strain>
    </source>
</reference>
<dbReference type="OrthoDB" id="9814969at2"/>
<dbReference type="PANTHER" id="PTHR13847:SF281">
    <property type="entry name" value="FAD DEPENDENT OXIDOREDUCTASE DOMAIN-CONTAINING PROTEIN"/>
    <property type="match status" value="1"/>
</dbReference>
<dbReference type="Gene3D" id="3.30.9.10">
    <property type="entry name" value="D-Amino Acid Oxidase, subunit A, domain 2"/>
    <property type="match status" value="1"/>
</dbReference>
<comment type="caution">
    <text evidence="3">The sequence shown here is derived from an EMBL/GenBank/DDBJ whole genome shotgun (WGS) entry which is preliminary data.</text>
</comment>
<dbReference type="PANTHER" id="PTHR13847">
    <property type="entry name" value="SARCOSINE DEHYDROGENASE-RELATED"/>
    <property type="match status" value="1"/>
</dbReference>
<dbReference type="InterPro" id="IPR036188">
    <property type="entry name" value="FAD/NAD-bd_sf"/>
</dbReference>
<dbReference type="PATRIC" id="fig|1612624.7.peg.5645"/>
<protein>
    <submittedName>
        <fullName evidence="3">Oxidoreductase</fullName>
    </submittedName>
</protein>
<evidence type="ECO:0000259" key="2">
    <source>
        <dbReference type="Pfam" id="PF01266"/>
    </source>
</evidence>
<keyword evidence="4" id="KW-1185">Reference proteome</keyword>
<dbReference type="GO" id="GO:0005737">
    <property type="term" value="C:cytoplasm"/>
    <property type="evidence" value="ECO:0007669"/>
    <property type="project" value="TreeGrafter"/>
</dbReference>
<gene>
    <name evidence="3" type="ORF">ADU59_18470</name>
</gene>
<dbReference type="AlphaFoldDB" id="A0A1C7P3A9"/>
<organism evidence="3 4">
    <name type="scientific">Pararhizobium polonicum</name>
    <dbReference type="NCBI Taxonomy" id="1612624"/>
    <lineage>
        <taxon>Bacteria</taxon>
        <taxon>Pseudomonadati</taxon>
        <taxon>Pseudomonadota</taxon>
        <taxon>Alphaproteobacteria</taxon>
        <taxon>Hyphomicrobiales</taxon>
        <taxon>Rhizobiaceae</taxon>
        <taxon>Rhizobium/Agrobacterium group</taxon>
        <taxon>Pararhizobium</taxon>
    </lineage>
</organism>
<sequence length="428" mass="45944">MPAAPLPASLYAETAIAAPPAPPLDGDRTVSVAIVGAGFAGLSAALHLAEMGVDVCVLEANEPGWGASGRNGGQVNPGLKFNPDELLARFGDDLGRRMIGMAWGAPDFTFDLIRRLEIDCDARQTGTLRAATNALTVNAVSATAAQCAAHGMPTRLLDMKETHMATGTGRYPAALLDPRGGDLHPLNYARGLTAAAQKAGAAIHGDSRVLSARKQSGKWFLRMERATVRADKLLVVTNAYADGLWPHLRQSLVPVYSSIVATDPLPDELAAQILPHRPVLYESGHITVYYRLDKQNRLLMGGRGPQRALGAQTAPLDYLKRYAESLWPSLKGIRWTHAWNGQLAITPDHLPHLHAPSDDALIYLGCNGRGVALATTMGKQLAGRLVDGQSARIDLPVTGIKPMRFHAFWPVGVHSAMLWGRMKDRLGI</sequence>
<dbReference type="RefSeq" id="WP_068955608.1">
    <property type="nucleotide sequence ID" value="NZ_LGLV01000011.1"/>
</dbReference>
<dbReference type="GO" id="GO:0016491">
    <property type="term" value="F:oxidoreductase activity"/>
    <property type="evidence" value="ECO:0007669"/>
    <property type="project" value="UniProtKB-KW"/>
</dbReference>
<dbReference type="SUPFAM" id="SSF51905">
    <property type="entry name" value="FAD/NAD(P)-binding domain"/>
    <property type="match status" value="1"/>
</dbReference>
<evidence type="ECO:0000256" key="1">
    <source>
        <dbReference type="ARBA" id="ARBA00023002"/>
    </source>
</evidence>